<dbReference type="Pfam" id="PF03724">
    <property type="entry name" value="META"/>
    <property type="match status" value="1"/>
</dbReference>
<evidence type="ECO:0000256" key="4">
    <source>
        <dbReference type="ARBA" id="ARBA00023288"/>
    </source>
</evidence>
<dbReference type="InterPro" id="IPR005184">
    <property type="entry name" value="DUF306_Meta_HslJ"/>
</dbReference>
<feature type="domain" description="C-type lysozyme inhibitor" evidence="6">
    <location>
        <begin position="44"/>
        <end position="107"/>
    </location>
</feature>
<dbReference type="PANTHER" id="PTHR35535:SF1">
    <property type="entry name" value="HEAT SHOCK PROTEIN HSLJ"/>
    <property type="match status" value="1"/>
</dbReference>
<keyword evidence="4" id="KW-0449">Lipoprotein</keyword>
<dbReference type="Proteomes" id="UP000239504">
    <property type="component" value="Unassembled WGS sequence"/>
</dbReference>
<gene>
    <name evidence="7" type="ORF">CW354_13450</name>
</gene>
<dbReference type="PROSITE" id="PS51257">
    <property type="entry name" value="PROKAR_LIPOPROTEIN"/>
    <property type="match status" value="1"/>
</dbReference>
<evidence type="ECO:0000256" key="3">
    <source>
        <dbReference type="ARBA" id="ARBA00023139"/>
    </source>
</evidence>
<evidence type="ECO:0000259" key="6">
    <source>
        <dbReference type="Pfam" id="PF09864"/>
    </source>
</evidence>
<evidence type="ECO:0000256" key="2">
    <source>
        <dbReference type="ARBA" id="ARBA00023136"/>
    </source>
</evidence>
<feature type="domain" description="DUF306" evidence="5">
    <location>
        <begin position="217"/>
        <end position="322"/>
    </location>
</feature>
<dbReference type="InterPro" id="IPR038670">
    <property type="entry name" value="HslJ-like_sf"/>
</dbReference>
<protein>
    <submittedName>
        <fullName evidence="7">Secreted protein containing HslJ-like protein</fullName>
    </submittedName>
</protein>
<keyword evidence="1" id="KW-0732">Signal</keyword>
<keyword evidence="2" id="KW-0472">Membrane</keyword>
<dbReference type="InterPro" id="IPR018660">
    <property type="entry name" value="MliC"/>
</dbReference>
<dbReference type="PANTHER" id="PTHR35535">
    <property type="entry name" value="HEAT SHOCK PROTEIN HSLJ"/>
    <property type="match status" value="1"/>
</dbReference>
<organism evidence="7 8">
    <name type="scientific">Hyphococcus luteus</name>
    <dbReference type="NCBI Taxonomy" id="2058213"/>
    <lineage>
        <taxon>Bacteria</taxon>
        <taxon>Pseudomonadati</taxon>
        <taxon>Pseudomonadota</taxon>
        <taxon>Alphaproteobacteria</taxon>
        <taxon>Parvularculales</taxon>
        <taxon>Parvularculaceae</taxon>
        <taxon>Hyphococcus</taxon>
    </lineage>
</organism>
<dbReference type="InterPro" id="IPR036328">
    <property type="entry name" value="MliC_sf"/>
</dbReference>
<dbReference type="OrthoDB" id="9809132at2"/>
<dbReference type="SUPFAM" id="SSF141488">
    <property type="entry name" value="YdhA-like"/>
    <property type="match status" value="1"/>
</dbReference>
<dbReference type="Pfam" id="PF09864">
    <property type="entry name" value="MliC"/>
    <property type="match status" value="1"/>
</dbReference>
<accession>A0A2S7K3I5</accession>
<proteinExistence type="predicted"/>
<dbReference type="RefSeq" id="WP_104830609.1">
    <property type="nucleotide sequence ID" value="NZ_PJCH01000010.1"/>
</dbReference>
<dbReference type="Gene3D" id="2.40.128.200">
    <property type="match status" value="1"/>
</dbReference>
<sequence length="326" mass="35025">MSRSSFLFIGAALFLASCDDPAEIGDESETAAAAQPAQSFAAIFQCGDKRIRFSGAGENATLETADETFSLMQTRTASGARYEDPENPGTYIWNKGKEATISIRGGVLEDCVAVEESQRATERAFDAQGNEPGWRLEIARGELSLTWNYGEDELSAPAPEPQEDGAVTRYAIPDEDLVITTREEICHDDATGMPHPFRVSVDIRGQTLHGCGGDPASLLSGEWVVEDINGGGVIDNSHATLSFSADGRLAGRGSCNNYSAAYTLGPERFSIGPIAATKKACPPALMEQERKLFDSLAKTRRFEIDDAGALILIGEHGARLLARRTD</sequence>
<name>A0A2S7K3I5_9PROT</name>
<evidence type="ECO:0000313" key="8">
    <source>
        <dbReference type="Proteomes" id="UP000239504"/>
    </source>
</evidence>
<dbReference type="AlphaFoldDB" id="A0A2S7K3I5"/>
<evidence type="ECO:0000259" key="5">
    <source>
        <dbReference type="Pfam" id="PF03724"/>
    </source>
</evidence>
<evidence type="ECO:0000313" key="7">
    <source>
        <dbReference type="EMBL" id="PQA87051.1"/>
    </source>
</evidence>
<comment type="caution">
    <text evidence="7">The sequence shown here is derived from an EMBL/GenBank/DDBJ whole genome shotgun (WGS) entry which is preliminary data.</text>
</comment>
<dbReference type="InterPro" id="IPR053147">
    <property type="entry name" value="Hsp_HslJ-like"/>
</dbReference>
<dbReference type="Gene3D" id="2.40.128.270">
    <property type="match status" value="1"/>
</dbReference>
<evidence type="ECO:0000256" key="1">
    <source>
        <dbReference type="ARBA" id="ARBA00022729"/>
    </source>
</evidence>
<dbReference type="EMBL" id="PJCH01000010">
    <property type="protein sequence ID" value="PQA87051.1"/>
    <property type="molecule type" value="Genomic_DNA"/>
</dbReference>
<keyword evidence="8" id="KW-1185">Reference proteome</keyword>
<keyword evidence="3" id="KW-0564">Palmitate</keyword>
<reference evidence="7 8" key="1">
    <citation type="submission" date="2017-12" db="EMBL/GenBank/DDBJ databases">
        <authorList>
            <person name="Hurst M.R.H."/>
        </authorList>
    </citation>
    <scope>NUCLEOTIDE SEQUENCE [LARGE SCALE GENOMIC DNA]</scope>
    <source>
        <strain evidence="7 8">SY-3-19</strain>
    </source>
</reference>